<dbReference type="Gene3D" id="1.10.630.10">
    <property type="entry name" value="Cytochrome P450"/>
    <property type="match status" value="1"/>
</dbReference>
<dbReference type="RefSeq" id="XP_047777165.1">
    <property type="nucleotide sequence ID" value="XM_047927667.1"/>
</dbReference>
<proteinExistence type="predicted"/>
<organism evidence="2 3">
    <name type="scientific">Rhodofomes roseus</name>
    <dbReference type="NCBI Taxonomy" id="34475"/>
    <lineage>
        <taxon>Eukaryota</taxon>
        <taxon>Fungi</taxon>
        <taxon>Dikarya</taxon>
        <taxon>Basidiomycota</taxon>
        <taxon>Agaricomycotina</taxon>
        <taxon>Agaricomycetes</taxon>
        <taxon>Polyporales</taxon>
        <taxon>Rhodofomes</taxon>
    </lineage>
</organism>
<dbReference type="GeneID" id="72008399"/>
<sequence length="131" mass="14943">MSSSRIVVTALHQLPAVDPHKTFATWCTSHGKHAVGEVVYARFFQQPVVILNSAQAVYDLLEKRGFRPQRPPPTVSDVNFREIEHNILYTRARRSNVVVVKEQVKTFRTTTSIHDAGTKRKGRSERFNKSL</sequence>
<protein>
    <submittedName>
        <fullName evidence="2">Uncharacterized protein</fullName>
    </submittedName>
</protein>
<evidence type="ECO:0000313" key="3">
    <source>
        <dbReference type="Proteomes" id="UP000814176"/>
    </source>
</evidence>
<evidence type="ECO:0000256" key="1">
    <source>
        <dbReference type="SAM" id="MobiDB-lite"/>
    </source>
</evidence>
<reference evidence="2 3" key="1">
    <citation type="journal article" date="2021" name="Environ. Microbiol.">
        <title>Gene family expansions and transcriptome signatures uncover fungal adaptations to wood decay.</title>
        <authorList>
            <person name="Hage H."/>
            <person name="Miyauchi S."/>
            <person name="Viragh M."/>
            <person name="Drula E."/>
            <person name="Min B."/>
            <person name="Chaduli D."/>
            <person name="Navarro D."/>
            <person name="Favel A."/>
            <person name="Norest M."/>
            <person name="Lesage-Meessen L."/>
            <person name="Balint B."/>
            <person name="Merenyi Z."/>
            <person name="de Eugenio L."/>
            <person name="Morin E."/>
            <person name="Martinez A.T."/>
            <person name="Baldrian P."/>
            <person name="Stursova M."/>
            <person name="Martinez M.J."/>
            <person name="Novotny C."/>
            <person name="Magnuson J.K."/>
            <person name="Spatafora J.W."/>
            <person name="Maurice S."/>
            <person name="Pangilinan J."/>
            <person name="Andreopoulos W."/>
            <person name="LaButti K."/>
            <person name="Hundley H."/>
            <person name="Na H."/>
            <person name="Kuo A."/>
            <person name="Barry K."/>
            <person name="Lipzen A."/>
            <person name="Henrissat B."/>
            <person name="Riley R."/>
            <person name="Ahrendt S."/>
            <person name="Nagy L.G."/>
            <person name="Grigoriev I.V."/>
            <person name="Martin F."/>
            <person name="Rosso M.N."/>
        </authorList>
    </citation>
    <scope>NUCLEOTIDE SEQUENCE [LARGE SCALE GENOMIC DNA]</scope>
    <source>
        <strain evidence="2 3">CIRM-BRFM 1785</strain>
    </source>
</reference>
<gene>
    <name evidence="2" type="ORF">C8Q71DRAFT_859600</name>
</gene>
<dbReference type="Proteomes" id="UP000814176">
    <property type="component" value="Unassembled WGS sequence"/>
</dbReference>
<dbReference type="EMBL" id="JADCUA010000015">
    <property type="protein sequence ID" value="KAH9834634.1"/>
    <property type="molecule type" value="Genomic_DNA"/>
</dbReference>
<evidence type="ECO:0000313" key="2">
    <source>
        <dbReference type="EMBL" id="KAH9834634.1"/>
    </source>
</evidence>
<comment type="caution">
    <text evidence="2">The sequence shown here is derived from an EMBL/GenBank/DDBJ whole genome shotgun (WGS) entry which is preliminary data.</text>
</comment>
<name>A0ABQ8KB55_9APHY</name>
<keyword evidence="3" id="KW-1185">Reference proteome</keyword>
<dbReference type="InterPro" id="IPR036396">
    <property type="entry name" value="Cyt_P450_sf"/>
</dbReference>
<feature type="region of interest" description="Disordered" evidence="1">
    <location>
        <begin position="111"/>
        <end position="131"/>
    </location>
</feature>
<accession>A0ABQ8KB55</accession>